<reference evidence="6 7" key="1">
    <citation type="submission" date="2019-06" db="EMBL/GenBank/DDBJ databases">
        <authorList>
            <person name="De-Chao Zhang Q."/>
        </authorList>
    </citation>
    <scope>NUCLEOTIDE SEQUENCE [LARGE SCALE GENOMIC DNA]</scope>
    <source>
        <strain evidence="6 7">KN1116</strain>
    </source>
</reference>
<comment type="similarity">
    <text evidence="4">Belongs to the cyclic nucleotide phosphodiesterase class-III family.</text>
</comment>
<accession>A0A9E5MI87</accession>
<comment type="caution">
    <text evidence="6">The sequence shown here is derived from an EMBL/GenBank/DDBJ whole genome shotgun (WGS) entry which is preliminary data.</text>
</comment>
<dbReference type="GO" id="GO:0004112">
    <property type="term" value="F:cyclic-nucleotide phosphodiesterase activity"/>
    <property type="evidence" value="ECO:0007669"/>
    <property type="project" value="InterPro"/>
</dbReference>
<evidence type="ECO:0000313" key="7">
    <source>
        <dbReference type="Proteomes" id="UP000818266"/>
    </source>
</evidence>
<dbReference type="Proteomes" id="UP000818266">
    <property type="component" value="Unassembled WGS sequence"/>
</dbReference>
<dbReference type="RefSeq" id="WP_152583182.1">
    <property type="nucleotide sequence ID" value="NZ_JAVJPO010000011.1"/>
</dbReference>
<name>A0A9E5MI87_9MICO</name>
<proteinExistence type="inferred from homology"/>
<keyword evidence="3" id="KW-0408">Iron</keyword>
<dbReference type="InterPro" id="IPR004843">
    <property type="entry name" value="Calcineurin-like_PHP"/>
</dbReference>
<gene>
    <name evidence="6" type="ORF">FK219_004195</name>
</gene>
<dbReference type="CDD" id="cd07402">
    <property type="entry name" value="MPP_GpdQ"/>
    <property type="match status" value="1"/>
</dbReference>
<feature type="domain" description="Calcineurin-like phosphoesterase" evidence="5">
    <location>
        <begin position="14"/>
        <end position="208"/>
    </location>
</feature>
<organism evidence="6 7">
    <name type="scientific">Microcella pacifica</name>
    <dbReference type="NCBI Taxonomy" id="2591847"/>
    <lineage>
        <taxon>Bacteria</taxon>
        <taxon>Bacillati</taxon>
        <taxon>Actinomycetota</taxon>
        <taxon>Actinomycetes</taxon>
        <taxon>Micrococcales</taxon>
        <taxon>Microbacteriaceae</taxon>
        <taxon>Microcella</taxon>
    </lineage>
</organism>
<evidence type="ECO:0000313" key="6">
    <source>
        <dbReference type="EMBL" id="NHF62448.1"/>
    </source>
</evidence>
<dbReference type="PANTHER" id="PTHR42988:SF2">
    <property type="entry name" value="CYCLIC NUCLEOTIDE PHOSPHODIESTERASE CBUA0032-RELATED"/>
    <property type="match status" value="1"/>
</dbReference>
<dbReference type="Gene3D" id="3.60.21.10">
    <property type="match status" value="1"/>
</dbReference>
<reference evidence="6 7" key="2">
    <citation type="submission" date="2020-03" db="EMBL/GenBank/DDBJ databases">
        <title>Chryseoglobus sp. isolated from a deep-sea seamount.</title>
        <authorList>
            <person name="Zhang D.-C."/>
        </authorList>
    </citation>
    <scope>NUCLEOTIDE SEQUENCE [LARGE SCALE GENOMIC DNA]</scope>
    <source>
        <strain evidence="6 7">KN1116</strain>
    </source>
</reference>
<keyword evidence="7" id="KW-1185">Reference proteome</keyword>
<evidence type="ECO:0000256" key="4">
    <source>
        <dbReference type="ARBA" id="ARBA00025742"/>
    </source>
</evidence>
<dbReference type="InterPro" id="IPR050884">
    <property type="entry name" value="CNP_phosphodiesterase-III"/>
</dbReference>
<evidence type="ECO:0000256" key="1">
    <source>
        <dbReference type="ARBA" id="ARBA00022723"/>
    </source>
</evidence>
<dbReference type="GO" id="GO:0046872">
    <property type="term" value="F:metal ion binding"/>
    <property type="evidence" value="ECO:0007669"/>
    <property type="project" value="UniProtKB-KW"/>
</dbReference>
<evidence type="ECO:0000259" key="5">
    <source>
        <dbReference type="Pfam" id="PF00149"/>
    </source>
</evidence>
<dbReference type="InterPro" id="IPR026575">
    <property type="entry name" value="GpdQ/CpdA-like"/>
</dbReference>
<dbReference type="Pfam" id="PF00149">
    <property type="entry name" value="Metallophos"/>
    <property type="match status" value="1"/>
</dbReference>
<protein>
    <submittedName>
        <fullName evidence="6">Phosphodiesterase</fullName>
    </submittedName>
</protein>
<dbReference type="EMBL" id="VIKT02000005">
    <property type="protein sequence ID" value="NHF62448.1"/>
    <property type="molecule type" value="Genomic_DNA"/>
</dbReference>
<dbReference type="SUPFAM" id="SSF56300">
    <property type="entry name" value="Metallo-dependent phosphatases"/>
    <property type="match status" value="1"/>
</dbReference>
<sequence length="311" mass="33506">MTQLGQYPPPGHVVVHISDTHLLGEGRELYGSVPVEQRLADALRRLEAGPIDPDALVFTGDLADLGEPDAYVRLRAAVEPVAERLDAQLIWVMGNHDERAPYASLLFDEEPTDKPQDRVYDVRGLRIISLDTTVPGYHHGEITAEQLDWLRGVLAEPAPHGTLLAVHHPPVPTPLEVMAVLELHDQPALADVIAGTDVRGILGGHLHYSTHSTFAGVPVSVAAATCYTLDLAADAQRLLSGVDGGQSFDFVHVYDDRIVSSTVPVGSFPEATGFAATYRLMIDAMAPAERLENLSSKQSPLNLNEAAASDD</sequence>
<keyword evidence="2" id="KW-0378">Hydrolase</keyword>
<dbReference type="InterPro" id="IPR029052">
    <property type="entry name" value="Metallo-depent_PP-like"/>
</dbReference>
<evidence type="ECO:0000256" key="2">
    <source>
        <dbReference type="ARBA" id="ARBA00022801"/>
    </source>
</evidence>
<keyword evidence="1" id="KW-0479">Metal-binding</keyword>
<evidence type="ECO:0000256" key="3">
    <source>
        <dbReference type="ARBA" id="ARBA00023004"/>
    </source>
</evidence>
<dbReference type="AlphaFoldDB" id="A0A9E5MI87"/>
<dbReference type="PANTHER" id="PTHR42988">
    <property type="entry name" value="PHOSPHOHYDROLASE"/>
    <property type="match status" value="1"/>
</dbReference>
<dbReference type="OrthoDB" id="5241795at2"/>